<evidence type="ECO:0000256" key="1">
    <source>
        <dbReference type="ARBA" id="ARBA00010364"/>
    </source>
</evidence>
<dbReference type="PANTHER" id="PTHR13420:SF7">
    <property type="entry name" value="UPF0235 PROTEIN C15ORF40"/>
    <property type="match status" value="1"/>
</dbReference>
<dbReference type="SUPFAM" id="SSF69786">
    <property type="entry name" value="YggU-like"/>
    <property type="match status" value="1"/>
</dbReference>
<dbReference type="HAMAP" id="MF_00634">
    <property type="entry name" value="UPF0235"/>
    <property type="match status" value="1"/>
</dbReference>
<sequence length="73" mass="8108">MKIIVKAKPGSKEDKIEKIDQSNYIVYVKAPPIDGKANAAIIKLLADYFDISQSLIEIISGYTARVKVIEINN</sequence>
<dbReference type="Proteomes" id="UP000178991">
    <property type="component" value="Unassembled WGS sequence"/>
</dbReference>
<dbReference type="PANTHER" id="PTHR13420">
    <property type="entry name" value="UPF0235 PROTEIN C15ORF40"/>
    <property type="match status" value="1"/>
</dbReference>
<evidence type="ECO:0000256" key="2">
    <source>
        <dbReference type="HAMAP-Rule" id="MF_00634"/>
    </source>
</evidence>
<evidence type="ECO:0000313" key="3">
    <source>
        <dbReference type="EMBL" id="OGZ62466.1"/>
    </source>
</evidence>
<comment type="caution">
    <text evidence="3">The sequence shown here is derived from an EMBL/GenBank/DDBJ whole genome shotgun (WGS) entry which is preliminary data.</text>
</comment>
<dbReference type="AlphaFoldDB" id="A0A1G2HIX7"/>
<dbReference type="Pfam" id="PF02594">
    <property type="entry name" value="DUF167"/>
    <property type="match status" value="1"/>
</dbReference>
<organism evidence="3 4">
    <name type="scientific">Candidatus Staskawiczbacteria bacterium RIFCSPHIGHO2_01_FULL_34_27</name>
    <dbReference type="NCBI Taxonomy" id="1802199"/>
    <lineage>
        <taxon>Bacteria</taxon>
        <taxon>Candidatus Staskawicziibacteriota</taxon>
    </lineage>
</organism>
<dbReference type="EMBL" id="MHOL01000022">
    <property type="protein sequence ID" value="OGZ62466.1"/>
    <property type="molecule type" value="Genomic_DNA"/>
</dbReference>
<dbReference type="InterPro" id="IPR036591">
    <property type="entry name" value="YggU-like_sf"/>
</dbReference>
<dbReference type="SMART" id="SM01152">
    <property type="entry name" value="DUF167"/>
    <property type="match status" value="1"/>
</dbReference>
<dbReference type="Gene3D" id="3.30.1200.10">
    <property type="entry name" value="YggU-like"/>
    <property type="match status" value="1"/>
</dbReference>
<dbReference type="GO" id="GO:0005737">
    <property type="term" value="C:cytoplasm"/>
    <property type="evidence" value="ECO:0007669"/>
    <property type="project" value="TreeGrafter"/>
</dbReference>
<comment type="similarity">
    <text evidence="1 2">Belongs to the UPF0235 family.</text>
</comment>
<reference evidence="3 4" key="1">
    <citation type="journal article" date="2016" name="Nat. Commun.">
        <title>Thousands of microbial genomes shed light on interconnected biogeochemical processes in an aquifer system.</title>
        <authorList>
            <person name="Anantharaman K."/>
            <person name="Brown C.T."/>
            <person name="Hug L.A."/>
            <person name="Sharon I."/>
            <person name="Castelle C.J."/>
            <person name="Probst A.J."/>
            <person name="Thomas B.C."/>
            <person name="Singh A."/>
            <person name="Wilkins M.J."/>
            <person name="Karaoz U."/>
            <person name="Brodie E.L."/>
            <person name="Williams K.H."/>
            <person name="Hubbard S.S."/>
            <person name="Banfield J.F."/>
        </authorList>
    </citation>
    <scope>NUCLEOTIDE SEQUENCE [LARGE SCALE GENOMIC DNA]</scope>
</reference>
<evidence type="ECO:0000313" key="4">
    <source>
        <dbReference type="Proteomes" id="UP000178991"/>
    </source>
</evidence>
<proteinExistence type="inferred from homology"/>
<name>A0A1G2HIX7_9BACT</name>
<gene>
    <name evidence="3" type="ORF">A2639_01330</name>
</gene>
<accession>A0A1G2HIX7</accession>
<dbReference type="InterPro" id="IPR003746">
    <property type="entry name" value="DUF167"/>
</dbReference>
<dbReference type="NCBIfam" id="TIGR00251">
    <property type="entry name" value="DUF167 family protein"/>
    <property type="match status" value="1"/>
</dbReference>
<protein>
    <recommendedName>
        <fullName evidence="2">UPF0235 protein A2639_01330</fullName>
    </recommendedName>
</protein>